<dbReference type="Proteomes" id="UP000092952">
    <property type="component" value="Chromosome"/>
</dbReference>
<dbReference type="OrthoDB" id="9811177at2"/>
<dbReference type="GO" id="GO:0016787">
    <property type="term" value="F:hydrolase activity"/>
    <property type="evidence" value="ECO:0007669"/>
    <property type="project" value="UniProtKB-KW"/>
</dbReference>
<dbReference type="PANTHER" id="PTHR30399:SF1">
    <property type="entry name" value="UTP PYROPHOSPHATASE"/>
    <property type="match status" value="1"/>
</dbReference>
<accession>A0A1B1YXF2</accession>
<feature type="domain" description="YgjP-like metallopeptidase" evidence="1">
    <location>
        <begin position="143"/>
        <end position="258"/>
    </location>
</feature>
<feature type="domain" description="YgjP-like metallopeptidase" evidence="1">
    <location>
        <begin position="23"/>
        <end position="109"/>
    </location>
</feature>
<proteinExistence type="predicted"/>
<evidence type="ECO:0000313" key="3">
    <source>
        <dbReference type="Proteomes" id="UP000092952"/>
    </source>
</evidence>
<dbReference type="AlphaFoldDB" id="A0A1B1YXF2"/>
<evidence type="ECO:0000259" key="1">
    <source>
        <dbReference type="Pfam" id="PF01863"/>
    </source>
</evidence>
<keyword evidence="3" id="KW-1185">Reference proteome</keyword>
<dbReference type="RefSeq" id="WP_068807661.1">
    <property type="nucleotide sequence ID" value="NZ_CP014671.1"/>
</dbReference>
<dbReference type="InParanoid" id="A0A1B1YXF2"/>
<name>A0A1B1YXF2_9GAMM</name>
<organism evidence="2 3">
    <name type="scientific">Immundisolibacter cernigliae</name>
    <dbReference type="NCBI Taxonomy" id="1810504"/>
    <lineage>
        <taxon>Bacteria</taxon>
        <taxon>Pseudomonadati</taxon>
        <taxon>Pseudomonadota</taxon>
        <taxon>Gammaproteobacteria</taxon>
        <taxon>Immundisolibacterales</taxon>
        <taxon>Immundisolibacteraceae</taxon>
        <taxon>Immundisolibacter</taxon>
    </lineage>
</organism>
<dbReference type="KEGG" id="gbi:PG2T_03425"/>
<protein>
    <submittedName>
        <fullName evidence="2">Metal-dependent hydrolase</fullName>
    </submittedName>
</protein>
<keyword evidence="2" id="KW-0378">Hydrolase</keyword>
<dbReference type="CDD" id="cd07344">
    <property type="entry name" value="M48_yhfN_like"/>
    <property type="match status" value="1"/>
</dbReference>
<dbReference type="EMBL" id="CP014671">
    <property type="protein sequence ID" value="ANX05471.1"/>
    <property type="molecule type" value="Genomic_DNA"/>
</dbReference>
<sequence>MTGTLTYGADTIRYEVRFLASRRTLAIEVHPNSRVLVRAPVDCPEALITERVQKRAAWISRQLAEFGRYRPRTPARQYVNGESHLYLGRQYRLKLISGEAASVTKSQGAILDARSAPAGGAPGMARIKLTRGQLLVMLRGESGAERGPDQVRALLHRWYLDRARAVFTEVLDASLLHFKNVEQPRLIVRAMQSRWGSLSRAGSMTLNVNLVRAPRPCIEYVVIHELCHTKHRDHDARFFKLLGQVMPDWEQRKQRLEAALL</sequence>
<evidence type="ECO:0000313" key="2">
    <source>
        <dbReference type="EMBL" id="ANX05471.1"/>
    </source>
</evidence>
<dbReference type="InterPro" id="IPR053136">
    <property type="entry name" value="UTP_pyrophosphatase-like"/>
</dbReference>
<dbReference type="Pfam" id="PF01863">
    <property type="entry name" value="YgjP-like"/>
    <property type="match status" value="2"/>
</dbReference>
<dbReference type="Gene3D" id="3.30.2010.10">
    <property type="entry name" value="Metalloproteases ('zincins'), catalytic domain"/>
    <property type="match status" value="1"/>
</dbReference>
<gene>
    <name evidence="2" type="ORF">PG2T_03425</name>
</gene>
<dbReference type="InterPro" id="IPR002725">
    <property type="entry name" value="YgjP-like_metallopeptidase"/>
</dbReference>
<reference evidence="3" key="1">
    <citation type="submission" date="2016-03" db="EMBL/GenBank/DDBJ databases">
        <title>Complete genome sequence of Solimmundus cernigliae, representing a novel lineage of polycyclic aromatic hydrocarbon degraders within the Gammaproteobacteria.</title>
        <authorList>
            <person name="Singleton D.R."/>
            <person name="Dickey A.N."/>
            <person name="Scholl E.H."/>
            <person name="Wright F.A."/>
            <person name="Aitken M.D."/>
        </authorList>
    </citation>
    <scope>NUCLEOTIDE SEQUENCE [LARGE SCALE GENOMIC DNA]</scope>
    <source>
        <strain evidence="3">TR3.2</strain>
    </source>
</reference>
<dbReference type="STRING" id="1810504.PG2T_03425"/>
<dbReference type="PANTHER" id="PTHR30399">
    <property type="entry name" value="UNCHARACTERIZED PROTEIN YGJP"/>
    <property type="match status" value="1"/>
</dbReference>